<evidence type="ECO:0000256" key="1">
    <source>
        <dbReference type="ARBA" id="ARBA00004141"/>
    </source>
</evidence>
<feature type="transmembrane region" description="Helical" evidence="5">
    <location>
        <begin position="360"/>
        <end position="378"/>
    </location>
</feature>
<evidence type="ECO:0000256" key="2">
    <source>
        <dbReference type="ARBA" id="ARBA00022692"/>
    </source>
</evidence>
<evidence type="ECO:0000256" key="3">
    <source>
        <dbReference type="ARBA" id="ARBA00022989"/>
    </source>
</evidence>
<evidence type="ECO:0000256" key="5">
    <source>
        <dbReference type="SAM" id="Phobius"/>
    </source>
</evidence>
<dbReference type="Pfam" id="PF07690">
    <property type="entry name" value="MFS_1"/>
    <property type="match status" value="1"/>
</dbReference>
<dbReference type="EMBL" id="FQNF01000004">
    <property type="protein sequence ID" value="SGZ38094.1"/>
    <property type="molecule type" value="Genomic_DNA"/>
</dbReference>
<evidence type="ECO:0000256" key="4">
    <source>
        <dbReference type="ARBA" id="ARBA00023136"/>
    </source>
</evidence>
<name>A0A1L0FER8_9ASCO</name>
<dbReference type="GO" id="GO:0016020">
    <property type="term" value="C:membrane"/>
    <property type="evidence" value="ECO:0007669"/>
    <property type="project" value="UniProtKB-SubCell"/>
</dbReference>
<feature type="transmembrane region" description="Helical" evidence="5">
    <location>
        <begin position="131"/>
        <end position="149"/>
    </location>
</feature>
<dbReference type="GO" id="GO:0022857">
    <property type="term" value="F:transmembrane transporter activity"/>
    <property type="evidence" value="ECO:0007669"/>
    <property type="project" value="InterPro"/>
</dbReference>
<evidence type="ECO:0000313" key="7">
    <source>
        <dbReference type="EMBL" id="SGZ38094.1"/>
    </source>
</evidence>
<dbReference type="AlphaFoldDB" id="A0A1L0FER8"/>
<feature type="transmembrane region" description="Helical" evidence="5">
    <location>
        <begin position="229"/>
        <end position="246"/>
    </location>
</feature>
<feature type="transmembrane region" description="Helical" evidence="5">
    <location>
        <begin position="390"/>
        <end position="411"/>
    </location>
</feature>
<keyword evidence="2 5" id="KW-0812">Transmembrane</keyword>
<gene>
    <name evidence="7" type="ORF">HGUI_00294</name>
</gene>
<dbReference type="Proteomes" id="UP000183365">
    <property type="component" value="Unassembled WGS sequence"/>
</dbReference>
<feature type="transmembrane region" description="Helical" evidence="5">
    <location>
        <begin position="462"/>
        <end position="482"/>
    </location>
</feature>
<dbReference type="OrthoDB" id="2130629at2759"/>
<feature type="transmembrane region" description="Helical" evidence="5">
    <location>
        <begin position="258"/>
        <end position="274"/>
    </location>
</feature>
<comment type="subcellular location">
    <subcellularLocation>
        <location evidence="1">Membrane</location>
        <topology evidence="1">Multi-pass membrane protein</topology>
    </subcellularLocation>
</comment>
<dbReference type="Gene3D" id="1.20.1250.20">
    <property type="entry name" value="MFS general substrate transporter like domains"/>
    <property type="match status" value="1"/>
</dbReference>
<feature type="transmembrane region" description="Helical" evidence="5">
    <location>
        <begin position="70"/>
        <end position="87"/>
    </location>
</feature>
<dbReference type="PANTHER" id="PTHR42718">
    <property type="entry name" value="MAJOR FACILITATOR SUPERFAMILY MULTIDRUG TRANSPORTER MFSC"/>
    <property type="match status" value="1"/>
</dbReference>
<dbReference type="InterPro" id="IPR020846">
    <property type="entry name" value="MFS_dom"/>
</dbReference>
<keyword evidence="8" id="KW-1185">Reference proteome</keyword>
<dbReference type="InterPro" id="IPR011701">
    <property type="entry name" value="MFS"/>
</dbReference>
<feature type="domain" description="Major facilitator superfamily (MFS) profile" evidence="6">
    <location>
        <begin position="30"/>
        <end position="485"/>
    </location>
</feature>
<dbReference type="Gene3D" id="1.20.1720.10">
    <property type="entry name" value="Multidrug resistance protein D"/>
    <property type="match status" value="1"/>
</dbReference>
<organism evidence="7 8">
    <name type="scientific">Hanseniaspora guilliermondii</name>
    <dbReference type="NCBI Taxonomy" id="56406"/>
    <lineage>
        <taxon>Eukaryota</taxon>
        <taxon>Fungi</taxon>
        <taxon>Dikarya</taxon>
        <taxon>Ascomycota</taxon>
        <taxon>Saccharomycotina</taxon>
        <taxon>Saccharomycetes</taxon>
        <taxon>Saccharomycodales</taxon>
        <taxon>Saccharomycodaceae</taxon>
        <taxon>Hanseniaspora</taxon>
    </lineage>
</organism>
<accession>A0A1L0FER8</accession>
<feature type="transmembrane region" description="Helical" evidence="5">
    <location>
        <begin position="423"/>
        <end position="442"/>
    </location>
</feature>
<keyword evidence="3 5" id="KW-1133">Transmembrane helix</keyword>
<dbReference type="InterPro" id="IPR036259">
    <property type="entry name" value="MFS_trans_sf"/>
</dbReference>
<dbReference type="VEuPathDB" id="FungiDB:HGUI_00294"/>
<evidence type="ECO:0000259" key="6">
    <source>
        <dbReference type="PROSITE" id="PS50850"/>
    </source>
</evidence>
<feature type="transmembrane region" description="Helical" evidence="5">
    <location>
        <begin position="295"/>
        <end position="315"/>
    </location>
</feature>
<feature type="transmembrane region" description="Helical" evidence="5">
    <location>
        <begin position="99"/>
        <end position="119"/>
    </location>
</feature>
<proteinExistence type="predicted"/>
<keyword evidence="4 5" id="KW-0472">Membrane</keyword>
<feature type="transmembrane region" description="Helical" evidence="5">
    <location>
        <begin position="196"/>
        <end position="217"/>
    </location>
</feature>
<dbReference type="PROSITE" id="PS50850">
    <property type="entry name" value="MFS"/>
    <property type="match status" value="1"/>
</dbReference>
<reference evidence="8" key="1">
    <citation type="submission" date="2016-11" db="EMBL/GenBank/DDBJ databases">
        <authorList>
            <person name="Guldener U."/>
        </authorList>
    </citation>
    <scope>NUCLEOTIDE SEQUENCE [LARGE SCALE GENOMIC DNA]</scope>
</reference>
<dbReference type="SUPFAM" id="SSF103473">
    <property type="entry name" value="MFS general substrate transporter"/>
    <property type="match status" value="1"/>
</dbReference>
<feature type="transmembrane region" description="Helical" evidence="5">
    <location>
        <begin position="161"/>
        <end position="184"/>
    </location>
</feature>
<feature type="transmembrane region" description="Helical" evidence="5">
    <location>
        <begin position="335"/>
        <end position="353"/>
    </location>
</feature>
<evidence type="ECO:0000313" key="8">
    <source>
        <dbReference type="Proteomes" id="UP000183365"/>
    </source>
</evidence>
<protein>
    <submittedName>
        <fullName evidence="7">Related to Aminotriazole resistance protein</fullName>
    </submittedName>
</protein>
<dbReference type="PANTHER" id="PTHR42718:SF14">
    <property type="entry name" value="AMINOTRIAZOLE RESISTANCE PROTEIN"/>
    <property type="match status" value="1"/>
</dbReference>
<sequence>MDNLEHSNSLDESEKRTSLRPPEFKTSLHEVMFLFVCALSQILNQGAQTQTLTLFNTISKDLNASKNAESWLMASFSLVSGSLILITGHLGDIYGWKRLIMIGYALSFIGSLIVGFSHYSKSVNQFIVARAVLQAVGVSCILPNLVGIVGKVYEQGSFRKFVVISILGAGAPTGAVLGCFMPGVITHFNPESTWPWAFYAYAILCVITSIISFFYLPKVSNGNNQKVDWWGMIFGVYGLAGFNFAWNQAGIDGWQKGYNIGILISSVLSLYIFYKVEKNFENPILDPKVIKNFKIVTLMVNVLFGWGSFGVHLFYLYQVYLNVADNGPLEAGLKFLPFLVCGLIACALVPVLIGRITAVGLTMLSSMAFFIGCLLFSLTPPHISFWKMQFIGVIILSFGMDFSFPSSQIILSDLLPNGNAGSLVSTMTNYGMSLFLGIAVVVQREVGLNHPKNSLLKNIRAGQYFGVGVAVIACVLSVILLIEMHMGKSNDILEDPDTDISHSETKIDTE</sequence>